<gene>
    <name evidence="2" type="ORF">METZ01_LOCUS362852</name>
</gene>
<feature type="non-terminal residue" evidence="2">
    <location>
        <position position="33"/>
    </location>
</feature>
<evidence type="ECO:0000313" key="2">
    <source>
        <dbReference type="EMBL" id="SVD09998.1"/>
    </source>
</evidence>
<sequence>MRTSESLNSDSSEGTTMPEIGDFRESSASFFDF</sequence>
<dbReference type="AlphaFoldDB" id="A0A382SLC7"/>
<reference evidence="2" key="1">
    <citation type="submission" date="2018-05" db="EMBL/GenBank/DDBJ databases">
        <authorList>
            <person name="Lanie J.A."/>
            <person name="Ng W.-L."/>
            <person name="Kazmierczak K.M."/>
            <person name="Andrzejewski T.M."/>
            <person name="Davidsen T.M."/>
            <person name="Wayne K.J."/>
            <person name="Tettelin H."/>
            <person name="Glass J.I."/>
            <person name="Rusch D."/>
            <person name="Podicherti R."/>
            <person name="Tsui H.-C.T."/>
            <person name="Winkler M.E."/>
        </authorList>
    </citation>
    <scope>NUCLEOTIDE SEQUENCE</scope>
</reference>
<protein>
    <submittedName>
        <fullName evidence="2">Uncharacterized protein</fullName>
    </submittedName>
</protein>
<dbReference type="EMBL" id="UINC01129541">
    <property type="protein sequence ID" value="SVD09998.1"/>
    <property type="molecule type" value="Genomic_DNA"/>
</dbReference>
<feature type="compositionally biased region" description="Polar residues" evidence="1">
    <location>
        <begin position="1"/>
        <end position="15"/>
    </location>
</feature>
<feature type="region of interest" description="Disordered" evidence="1">
    <location>
        <begin position="1"/>
        <end position="33"/>
    </location>
</feature>
<evidence type="ECO:0000256" key="1">
    <source>
        <dbReference type="SAM" id="MobiDB-lite"/>
    </source>
</evidence>
<proteinExistence type="predicted"/>
<organism evidence="2">
    <name type="scientific">marine metagenome</name>
    <dbReference type="NCBI Taxonomy" id="408172"/>
    <lineage>
        <taxon>unclassified sequences</taxon>
        <taxon>metagenomes</taxon>
        <taxon>ecological metagenomes</taxon>
    </lineage>
</organism>
<name>A0A382SLC7_9ZZZZ</name>
<accession>A0A382SLC7</accession>